<dbReference type="AlphaFoldDB" id="A0A2G9YRG3"/>
<evidence type="ECO:0000256" key="1">
    <source>
        <dbReference type="SAM" id="MobiDB-lite"/>
    </source>
</evidence>
<evidence type="ECO:0000313" key="3">
    <source>
        <dbReference type="EMBL" id="PIP21827.1"/>
    </source>
</evidence>
<organism evidence="3 4">
    <name type="scientific">Candidatus Nealsonbacteria bacterium CG23_combo_of_CG06-09_8_20_14_all_40_13</name>
    <dbReference type="NCBI Taxonomy" id="1974724"/>
    <lineage>
        <taxon>Bacteria</taxon>
        <taxon>Candidatus Nealsoniibacteriota</taxon>
    </lineage>
</organism>
<protein>
    <submittedName>
        <fullName evidence="3">Uncharacterized protein</fullName>
    </submittedName>
</protein>
<keyword evidence="2" id="KW-1133">Transmembrane helix</keyword>
<comment type="caution">
    <text evidence="3">The sequence shown here is derived from an EMBL/GenBank/DDBJ whole genome shotgun (WGS) entry which is preliminary data.</text>
</comment>
<accession>A0A2G9YRG3</accession>
<dbReference type="PANTHER" id="PTHR37938:SF1">
    <property type="entry name" value="BLL0215 PROTEIN"/>
    <property type="match status" value="1"/>
</dbReference>
<dbReference type="PANTHER" id="PTHR37938">
    <property type="entry name" value="BLL0215 PROTEIN"/>
    <property type="match status" value="1"/>
</dbReference>
<name>A0A2G9YRG3_9BACT</name>
<feature type="transmembrane region" description="Helical" evidence="2">
    <location>
        <begin position="26"/>
        <end position="51"/>
    </location>
</feature>
<dbReference type="Proteomes" id="UP000231567">
    <property type="component" value="Unassembled WGS sequence"/>
</dbReference>
<dbReference type="EMBL" id="PCRM01000014">
    <property type="protein sequence ID" value="PIP21827.1"/>
    <property type="molecule type" value="Genomic_DNA"/>
</dbReference>
<gene>
    <name evidence="3" type="ORF">COX39_00830</name>
</gene>
<feature type="compositionally biased region" description="Polar residues" evidence="1">
    <location>
        <begin position="197"/>
        <end position="212"/>
    </location>
</feature>
<sequence>MAEYHFPVPGHEIEGEKIIIFTHKHWAAFLGPIILGFFLLLMPIIALPILAVNSDVFSTAWRNVIILSTSIYYLLIVNIALIEWISFYYDIVIVTERKIIDIFQNGIFDRSISVLPILRIQNTTGEIKGFLPTLFSYGDVRAETAGEDSQTISLSSIPNPVEVASKIMELQKKLIAEEQREKESLEGEGVLKSKMATVSQVQEKLKPPQSSAPAEEKEESEEGKIDKEQLEKGGEIKL</sequence>
<proteinExistence type="predicted"/>
<keyword evidence="2" id="KW-0472">Membrane</keyword>
<keyword evidence="2" id="KW-0812">Transmembrane</keyword>
<feature type="region of interest" description="Disordered" evidence="1">
    <location>
        <begin position="197"/>
        <end position="238"/>
    </location>
</feature>
<reference evidence="3 4" key="1">
    <citation type="submission" date="2017-09" db="EMBL/GenBank/DDBJ databases">
        <title>Depth-based differentiation of microbial function through sediment-hosted aquifers and enrichment of novel symbionts in the deep terrestrial subsurface.</title>
        <authorList>
            <person name="Probst A.J."/>
            <person name="Ladd B."/>
            <person name="Jarett J.K."/>
            <person name="Geller-Mcgrath D.E."/>
            <person name="Sieber C.M."/>
            <person name="Emerson J.B."/>
            <person name="Anantharaman K."/>
            <person name="Thomas B.C."/>
            <person name="Malmstrom R."/>
            <person name="Stieglmeier M."/>
            <person name="Klingl A."/>
            <person name="Woyke T."/>
            <person name="Ryan C.M."/>
            <person name="Banfield J.F."/>
        </authorList>
    </citation>
    <scope>NUCLEOTIDE SEQUENCE [LARGE SCALE GENOMIC DNA]</scope>
    <source>
        <strain evidence="3">CG23_combo_of_CG06-09_8_20_14_all_40_13</strain>
    </source>
</reference>
<feature type="compositionally biased region" description="Basic and acidic residues" evidence="1">
    <location>
        <begin position="222"/>
        <end position="238"/>
    </location>
</feature>
<evidence type="ECO:0000313" key="4">
    <source>
        <dbReference type="Proteomes" id="UP000231567"/>
    </source>
</evidence>
<evidence type="ECO:0000256" key="2">
    <source>
        <dbReference type="SAM" id="Phobius"/>
    </source>
</evidence>
<feature type="transmembrane region" description="Helical" evidence="2">
    <location>
        <begin position="71"/>
        <end position="89"/>
    </location>
</feature>